<protein>
    <submittedName>
        <fullName evidence="3">Nucleotide-binding universal stress UspA family protein</fullName>
    </submittedName>
</protein>
<dbReference type="CDD" id="cd00293">
    <property type="entry name" value="USP-like"/>
    <property type="match status" value="1"/>
</dbReference>
<dbReference type="InterPro" id="IPR006016">
    <property type="entry name" value="UspA"/>
</dbReference>
<name>A0A7W5BEN3_9BURK</name>
<evidence type="ECO:0000313" key="3">
    <source>
        <dbReference type="EMBL" id="MBB3121757.1"/>
    </source>
</evidence>
<accession>A0A7W5BEN3</accession>
<gene>
    <name evidence="3" type="ORF">FHS03_004849</name>
</gene>
<comment type="caution">
    <text evidence="3">The sequence shown here is derived from an EMBL/GenBank/DDBJ whole genome shotgun (WGS) entry which is preliminary data.</text>
</comment>
<evidence type="ECO:0000259" key="2">
    <source>
        <dbReference type="Pfam" id="PF00582"/>
    </source>
</evidence>
<dbReference type="PANTHER" id="PTHR46268:SF15">
    <property type="entry name" value="UNIVERSAL STRESS PROTEIN HP_0031"/>
    <property type="match status" value="1"/>
</dbReference>
<reference evidence="3 4" key="1">
    <citation type="submission" date="2020-08" db="EMBL/GenBank/DDBJ databases">
        <title>Genomic Encyclopedia of Type Strains, Phase III (KMG-III): the genomes of soil and plant-associated and newly described type strains.</title>
        <authorList>
            <person name="Whitman W."/>
        </authorList>
    </citation>
    <scope>NUCLEOTIDE SEQUENCE [LARGE SCALE GENOMIC DNA]</scope>
    <source>
        <strain evidence="3 4">CECT 8897</strain>
    </source>
</reference>
<dbReference type="Proteomes" id="UP000541535">
    <property type="component" value="Unassembled WGS sequence"/>
</dbReference>
<sequence length="145" mass="15796">MFTHLLIPTDGSPASSRAIQSGMAFAKSIGASVTGLFVRPEYHTLSIDYRMLAQTKEHFDDASIIRAQGYLAEIVNAAWAAGVPCEAIHVTSNHPYAEIIEQARLRQCDLIAMASHGRRGITGFLMGSETQKVLTHSAIPVLVFR</sequence>
<dbReference type="InterPro" id="IPR006015">
    <property type="entry name" value="Universal_stress_UspA"/>
</dbReference>
<dbReference type="InterPro" id="IPR014729">
    <property type="entry name" value="Rossmann-like_a/b/a_fold"/>
</dbReference>
<dbReference type="RefSeq" id="WP_183443442.1">
    <property type="nucleotide sequence ID" value="NZ_JACHXD010000019.1"/>
</dbReference>
<dbReference type="EMBL" id="JACHXD010000019">
    <property type="protein sequence ID" value="MBB3121757.1"/>
    <property type="molecule type" value="Genomic_DNA"/>
</dbReference>
<evidence type="ECO:0000256" key="1">
    <source>
        <dbReference type="ARBA" id="ARBA00008791"/>
    </source>
</evidence>
<dbReference type="Pfam" id="PF00582">
    <property type="entry name" value="Usp"/>
    <property type="match status" value="1"/>
</dbReference>
<keyword evidence="4" id="KW-1185">Reference proteome</keyword>
<evidence type="ECO:0000313" key="4">
    <source>
        <dbReference type="Proteomes" id="UP000541535"/>
    </source>
</evidence>
<dbReference type="Gene3D" id="3.40.50.620">
    <property type="entry name" value="HUPs"/>
    <property type="match status" value="1"/>
</dbReference>
<proteinExistence type="inferred from homology"/>
<dbReference type="PANTHER" id="PTHR46268">
    <property type="entry name" value="STRESS RESPONSE PROTEIN NHAX"/>
    <property type="match status" value="1"/>
</dbReference>
<comment type="similarity">
    <text evidence="1">Belongs to the universal stress protein A family.</text>
</comment>
<dbReference type="SUPFAM" id="SSF52402">
    <property type="entry name" value="Adenine nucleotide alpha hydrolases-like"/>
    <property type="match status" value="1"/>
</dbReference>
<organism evidence="3 4">
    <name type="scientific">Pseudoduganella violacea</name>
    <dbReference type="NCBI Taxonomy" id="1715466"/>
    <lineage>
        <taxon>Bacteria</taxon>
        <taxon>Pseudomonadati</taxon>
        <taxon>Pseudomonadota</taxon>
        <taxon>Betaproteobacteria</taxon>
        <taxon>Burkholderiales</taxon>
        <taxon>Oxalobacteraceae</taxon>
        <taxon>Telluria group</taxon>
        <taxon>Pseudoduganella</taxon>
    </lineage>
</organism>
<dbReference type="AlphaFoldDB" id="A0A7W5BEN3"/>
<dbReference type="PRINTS" id="PR01438">
    <property type="entry name" value="UNVRSLSTRESS"/>
</dbReference>
<feature type="domain" description="UspA" evidence="2">
    <location>
        <begin position="1"/>
        <end position="145"/>
    </location>
</feature>